<dbReference type="SMART" id="SM00078">
    <property type="entry name" value="IlGF"/>
    <property type="match status" value="1"/>
</dbReference>
<protein>
    <recommendedName>
        <fullName evidence="3">Insulin-like domain-containing protein</fullName>
    </recommendedName>
</protein>
<dbReference type="EMBL" id="DS469520">
    <property type="protein sequence ID" value="EDO47262.1"/>
    <property type="molecule type" value="Genomic_DNA"/>
</dbReference>
<dbReference type="HOGENOM" id="CLU_2017922_0_0_1"/>
<dbReference type="InterPro" id="IPR022352">
    <property type="entry name" value="Ins/IGF/rlx"/>
</dbReference>
<dbReference type="InterPro" id="IPR036438">
    <property type="entry name" value="Insulin-like_sf"/>
</dbReference>
<dbReference type="AlphaFoldDB" id="A7RMF2"/>
<dbReference type="PROSITE" id="PS00262">
    <property type="entry name" value="INSULIN"/>
    <property type="match status" value="1"/>
</dbReference>
<comment type="subcellular location">
    <subcellularLocation>
        <location evidence="2">Secreted</location>
    </subcellularLocation>
</comment>
<proteinExistence type="inferred from homology"/>
<sequence>MVQDQTFVEKAKARYRIHSHIPKVITPSLKMKSAVFLTLLLLVSAFSVNEAKSKFKLCGSILTSLFAHICKDSAPKPPSSDAPQASVQDANSFLHHPKSRFRRGLHEECCNESCDMQEIYENC</sequence>
<accession>A7RMF2</accession>
<dbReference type="InterPro" id="IPR022353">
    <property type="entry name" value="Insulin_CS"/>
</dbReference>
<evidence type="ECO:0000313" key="4">
    <source>
        <dbReference type="EMBL" id="EDO47262.1"/>
    </source>
</evidence>
<evidence type="ECO:0000256" key="1">
    <source>
        <dbReference type="ARBA" id="ARBA00009034"/>
    </source>
</evidence>
<dbReference type="CDD" id="cd00101">
    <property type="entry name" value="IlGF_like"/>
    <property type="match status" value="1"/>
</dbReference>
<evidence type="ECO:0000313" key="5">
    <source>
        <dbReference type="Proteomes" id="UP000001593"/>
    </source>
</evidence>
<feature type="domain" description="Insulin-like" evidence="3">
    <location>
        <begin position="55"/>
        <end position="123"/>
    </location>
</feature>
<dbReference type="Gene3D" id="1.10.100.10">
    <property type="entry name" value="Insulin-like"/>
    <property type="match status" value="1"/>
</dbReference>
<dbReference type="Proteomes" id="UP000001593">
    <property type="component" value="Unassembled WGS sequence"/>
</dbReference>
<dbReference type="SUPFAM" id="SSF56994">
    <property type="entry name" value="Insulin-like"/>
    <property type="match status" value="1"/>
</dbReference>
<dbReference type="InterPro" id="IPR016179">
    <property type="entry name" value="Insulin-like"/>
</dbReference>
<dbReference type="GO" id="GO:0005576">
    <property type="term" value="C:extracellular region"/>
    <property type="evidence" value="ECO:0007669"/>
    <property type="project" value="UniProtKB-SubCell"/>
</dbReference>
<dbReference type="Pfam" id="PF00049">
    <property type="entry name" value="Insulin"/>
    <property type="match status" value="1"/>
</dbReference>
<gene>
    <name evidence="4" type="ORF">NEMVEDRAFT_v1g199266</name>
</gene>
<dbReference type="PRINTS" id="PR00276">
    <property type="entry name" value="INSULINFAMLY"/>
</dbReference>
<reference evidence="4 5" key="1">
    <citation type="journal article" date="2007" name="Science">
        <title>Sea anemone genome reveals ancestral eumetazoan gene repertoire and genomic organization.</title>
        <authorList>
            <person name="Putnam N.H."/>
            <person name="Srivastava M."/>
            <person name="Hellsten U."/>
            <person name="Dirks B."/>
            <person name="Chapman J."/>
            <person name="Salamov A."/>
            <person name="Terry A."/>
            <person name="Shapiro H."/>
            <person name="Lindquist E."/>
            <person name="Kapitonov V.V."/>
            <person name="Jurka J."/>
            <person name="Genikhovich G."/>
            <person name="Grigoriev I.V."/>
            <person name="Lucas S.M."/>
            <person name="Steele R.E."/>
            <person name="Finnerty J.R."/>
            <person name="Technau U."/>
            <person name="Martindale M.Q."/>
            <person name="Rokhsar D.S."/>
        </authorList>
    </citation>
    <scope>NUCLEOTIDE SEQUENCE [LARGE SCALE GENOMIC DNA]</scope>
    <source>
        <strain evidence="5">CH2 X CH6</strain>
    </source>
</reference>
<dbReference type="GO" id="GO:0005179">
    <property type="term" value="F:hormone activity"/>
    <property type="evidence" value="ECO:0007669"/>
    <property type="project" value="InterPro"/>
</dbReference>
<name>A7RMF2_NEMVE</name>
<organism evidence="4 5">
    <name type="scientific">Nematostella vectensis</name>
    <name type="common">Starlet sea anemone</name>
    <dbReference type="NCBI Taxonomy" id="45351"/>
    <lineage>
        <taxon>Eukaryota</taxon>
        <taxon>Metazoa</taxon>
        <taxon>Cnidaria</taxon>
        <taxon>Anthozoa</taxon>
        <taxon>Hexacorallia</taxon>
        <taxon>Actiniaria</taxon>
        <taxon>Edwardsiidae</taxon>
        <taxon>Nematostella</taxon>
    </lineage>
</organism>
<evidence type="ECO:0000259" key="3">
    <source>
        <dbReference type="SMART" id="SM00078"/>
    </source>
</evidence>
<dbReference type="InParanoid" id="A7RMF2"/>
<evidence type="ECO:0000256" key="2">
    <source>
        <dbReference type="RuleBase" id="RU000406"/>
    </source>
</evidence>
<keyword evidence="2" id="KW-0964">Secreted</keyword>
<comment type="similarity">
    <text evidence="1 2">Belongs to the insulin family.</text>
</comment>
<keyword evidence="5" id="KW-1185">Reference proteome</keyword>